<dbReference type="Pfam" id="PF16363">
    <property type="entry name" value="GDP_Man_Dehyd"/>
    <property type="match status" value="1"/>
</dbReference>
<protein>
    <submittedName>
        <fullName evidence="3 4">NAD-dependent epimerase</fullName>
    </submittedName>
</protein>
<proteinExistence type="predicted"/>
<comment type="caution">
    <text evidence="3">The sequence shown here is derived from an EMBL/GenBank/DDBJ whole genome shotgun (WGS) entry which is preliminary data.</text>
</comment>
<dbReference type="SUPFAM" id="SSF51735">
    <property type="entry name" value="NAD(P)-binding Rossmann-fold domains"/>
    <property type="match status" value="1"/>
</dbReference>
<evidence type="ECO:0000256" key="1">
    <source>
        <dbReference type="ARBA" id="ARBA00023027"/>
    </source>
</evidence>
<feature type="domain" description="NAD(P)-binding" evidence="2">
    <location>
        <begin position="4"/>
        <end position="313"/>
    </location>
</feature>
<accession>A0A8J3A8I3</accession>
<dbReference type="PRINTS" id="PR01713">
    <property type="entry name" value="NUCEPIMERASE"/>
</dbReference>
<dbReference type="InterPro" id="IPR016040">
    <property type="entry name" value="NAD(P)-bd_dom"/>
</dbReference>
<dbReference type="Proteomes" id="UP000818603">
    <property type="component" value="Unassembled WGS sequence"/>
</dbReference>
<dbReference type="AlphaFoldDB" id="A0A8J3A8I3"/>
<evidence type="ECO:0000313" key="5">
    <source>
        <dbReference type="Proteomes" id="UP000621856"/>
    </source>
</evidence>
<keyword evidence="1" id="KW-0520">NAD</keyword>
<dbReference type="EMBL" id="BMGZ01000002">
    <property type="protein sequence ID" value="GGH98531.1"/>
    <property type="molecule type" value="Genomic_DNA"/>
</dbReference>
<evidence type="ECO:0000259" key="2">
    <source>
        <dbReference type="Pfam" id="PF16363"/>
    </source>
</evidence>
<dbReference type="RefSeq" id="WP_155140480.1">
    <property type="nucleotide sequence ID" value="NZ_BMGZ01000002.1"/>
</dbReference>
<dbReference type="PANTHER" id="PTHR43574">
    <property type="entry name" value="EPIMERASE-RELATED"/>
    <property type="match status" value="1"/>
</dbReference>
<gene>
    <name evidence="3" type="primary">lspL</name>
    <name evidence="4" type="ORF">FF098_011115</name>
    <name evidence="3" type="ORF">GCM10011355_22340</name>
</gene>
<dbReference type="InterPro" id="IPR036291">
    <property type="entry name" value="NAD(P)-bd_dom_sf"/>
</dbReference>
<sequence>MAILLSGAAGFIGSHVAQALLARGEAVIGIDNLNGYYDVSLKQARLTQLMGQDGFTFHKIDIADRQALKTLFAKTHIDRIVHLAAQAGVRYSIENPDVYVSSNLQGHANMLELARRNNIRHMVYASSSSVYGGNTKTPFSEDDLTDDPVSFYGATKKSNELLSNSYAHLYRVPLTGLRFFTVYGPWGRPDMAYWIFTEKITSGQPLRIFNKGDMGRDFTYVDDIVDGVIKALDNSPVMTTDGLPHRVYNLGNDSPEELMTMVSLIEEKLGTSAVKVFEEMQKGDVQRTWADISRARKELGYDPKVTLEQGLSQFIDWYVGTWERAGRKTVSQ</sequence>
<dbReference type="Proteomes" id="UP000621856">
    <property type="component" value="Unassembled WGS sequence"/>
</dbReference>
<dbReference type="Gene3D" id="3.40.50.720">
    <property type="entry name" value="NAD(P)-binding Rossmann-like Domain"/>
    <property type="match status" value="1"/>
</dbReference>
<reference evidence="4 6" key="2">
    <citation type="submission" date="2020-02" db="EMBL/GenBank/DDBJ databases">
        <title>Genome sequence of Parvularcula flava strain NH6-79.</title>
        <authorList>
            <person name="Abdul Karim M.H."/>
            <person name="Lam M.Q."/>
            <person name="Chen S.J."/>
            <person name="Yahya A."/>
            <person name="Shahir S."/>
            <person name="Shamsir M.S."/>
            <person name="Chong C.S."/>
        </authorList>
    </citation>
    <scope>NUCLEOTIDE SEQUENCE [LARGE SCALE GENOMIC DNA]</scope>
    <source>
        <strain evidence="4 6">NH6-79</strain>
    </source>
</reference>
<reference evidence="3" key="3">
    <citation type="submission" date="2020-09" db="EMBL/GenBank/DDBJ databases">
        <authorList>
            <person name="Sun Q."/>
            <person name="Zhou Y."/>
        </authorList>
    </citation>
    <scope>NUCLEOTIDE SEQUENCE</scope>
    <source>
        <strain evidence="3">CGMCC 1.14984</strain>
    </source>
</reference>
<keyword evidence="6" id="KW-1185">Reference proteome</keyword>
<evidence type="ECO:0000313" key="4">
    <source>
        <dbReference type="EMBL" id="NHK28456.1"/>
    </source>
</evidence>
<dbReference type="EMBL" id="VCJR02000002">
    <property type="protein sequence ID" value="NHK28456.1"/>
    <property type="molecule type" value="Genomic_DNA"/>
</dbReference>
<reference evidence="3" key="1">
    <citation type="journal article" date="2014" name="Int. J. Syst. Evol. Microbiol.">
        <title>Complete genome sequence of Corynebacterium casei LMG S-19264T (=DSM 44701T), isolated from a smear-ripened cheese.</title>
        <authorList>
            <consortium name="US DOE Joint Genome Institute (JGI-PGF)"/>
            <person name="Walter F."/>
            <person name="Albersmeier A."/>
            <person name="Kalinowski J."/>
            <person name="Ruckert C."/>
        </authorList>
    </citation>
    <scope>NUCLEOTIDE SEQUENCE</scope>
    <source>
        <strain evidence="3">CGMCC 1.14984</strain>
    </source>
</reference>
<evidence type="ECO:0000313" key="3">
    <source>
        <dbReference type="EMBL" id="GGH98531.1"/>
    </source>
</evidence>
<dbReference type="Gene3D" id="3.90.25.10">
    <property type="entry name" value="UDP-galactose 4-epimerase, domain 1"/>
    <property type="match status" value="1"/>
</dbReference>
<name>A0A8J3A8I3_9PROT</name>
<organism evidence="3 5">
    <name type="scientific">Aquisalinus luteolus</name>
    <dbReference type="NCBI Taxonomy" id="1566827"/>
    <lineage>
        <taxon>Bacteria</taxon>
        <taxon>Pseudomonadati</taxon>
        <taxon>Pseudomonadota</taxon>
        <taxon>Alphaproteobacteria</taxon>
        <taxon>Parvularculales</taxon>
        <taxon>Parvularculaceae</taxon>
        <taxon>Aquisalinus</taxon>
    </lineage>
</organism>
<evidence type="ECO:0000313" key="6">
    <source>
        <dbReference type="Proteomes" id="UP000818603"/>
    </source>
</evidence>